<dbReference type="Gene3D" id="1.10.510.10">
    <property type="entry name" value="Transferase(Phosphotransferase) domain 1"/>
    <property type="match status" value="2"/>
</dbReference>
<dbReference type="GO" id="GO:0004672">
    <property type="term" value="F:protein kinase activity"/>
    <property type="evidence" value="ECO:0007669"/>
    <property type="project" value="InterPro"/>
</dbReference>
<dbReference type="InterPro" id="IPR017441">
    <property type="entry name" value="Protein_kinase_ATP_BS"/>
</dbReference>
<evidence type="ECO:0000313" key="4">
    <source>
        <dbReference type="Proteomes" id="UP000887563"/>
    </source>
</evidence>
<dbReference type="WBParaSite" id="Minc3s03597g34276">
    <property type="protein sequence ID" value="Minc3s03597g34276"/>
    <property type="gene ID" value="Minc3s03597g34276"/>
</dbReference>
<name>A0A914N260_MELIC</name>
<dbReference type="PANTHER" id="PTHR11909">
    <property type="entry name" value="CASEIN KINASE-RELATED"/>
    <property type="match status" value="1"/>
</dbReference>
<evidence type="ECO:0000259" key="3">
    <source>
        <dbReference type="PROSITE" id="PS50011"/>
    </source>
</evidence>
<feature type="domain" description="Protein kinase" evidence="3">
    <location>
        <begin position="18"/>
        <end position="366"/>
    </location>
</feature>
<proteinExistence type="predicted"/>
<dbReference type="InterPro" id="IPR050235">
    <property type="entry name" value="CK1_Ser-Thr_kinase"/>
</dbReference>
<keyword evidence="1" id="KW-0067">ATP-binding</keyword>
<dbReference type="AlphaFoldDB" id="A0A914N260"/>
<accession>A0A914N260</accession>
<dbReference type="SMART" id="SM00220">
    <property type="entry name" value="S_TKc"/>
    <property type="match status" value="1"/>
</dbReference>
<evidence type="ECO:0000313" key="5">
    <source>
        <dbReference type="WBParaSite" id="Minc3s03597g34276"/>
    </source>
</evidence>
<dbReference type="Proteomes" id="UP000887563">
    <property type="component" value="Unplaced"/>
</dbReference>
<dbReference type="SUPFAM" id="SSF56112">
    <property type="entry name" value="Protein kinase-like (PK-like)"/>
    <property type="match status" value="2"/>
</dbReference>
<dbReference type="Pfam" id="PF00069">
    <property type="entry name" value="Pkinase"/>
    <property type="match status" value="2"/>
</dbReference>
<sequence>MGEEQLVTLQPGQRCNKWTITKKLGAGAFGAVYLCTHGNLTAALKTEPLNANPPLLAMEAQVLQDLHGIKEGKHFTKCHDIGRDTQMDPSGRSVTFNYIVMALVGKSLDKLIEERPGRRFTPGTAIGISVQMVNAIRALNEIGYLHRDLKPANAAIGRADENELDVLYLLDFGMARKFKREDGSLRRPRQASNFRGSPRYAAISAHINREYSRKDDLESWFYMLVEIYRGSLPWGNVGDMNMIGEYNATSGPLPKSLEPVRLEPVYLCTHGNLTAALKTEPLNANPPLLAMEAQVLQDLHGIKEGKHFTKCHDIGRDTQMDPSGRSVTFNYIVMALVGKSLDKLIEERPGRRFTPGTAIGISVQMVNAIRALNEIGYLHRDLKPANAAIGRADENELDVLYLLDFGMARKFKREDGSLRRPRQASNFRGSPRYAAISAHINREYSRKDDLESWFYMLVEIYRGSLPWGNVGDMNMIGEYKKKRLPSMDLETRKAAVKSLIDGCPQEFGQVLKHIDSLKFYTRPDYKWIMKILKDYLTNNRIPERPYDWEQGGGGGGRAPPPPSGGAVDSFFR</sequence>
<feature type="region of interest" description="Disordered" evidence="2">
    <location>
        <begin position="546"/>
        <end position="572"/>
    </location>
</feature>
<dbReference type="InterPro" id="IPR000719">
    <property type="entry name" value="Prot_kinase_dom"/>
</dbReference>
<evidence type="ECO:0000256" key="1">
    <source>
        <dbReference type="PROSITE-ProRule" id="PRU10141"/>
    </source>
</evidence>
<feature type="binding site" evidence="1">
    <location>
        <position position="45"/>
    </location>
    <ligand>
        <name>ATP</name>
        <dbReference type="ChEBI" id="CHEBI:30616"/>
    </ligand>
</feature>
<reference evidence="5" key="1">
    <citation type="submission" date="2022-11" db="UniProtKB">
        <authorList>
            <consortium name="WormBaseParasite"/>
        </authorList>
    </citation>
    <scope>IDENTIFICATION</scope>
</reference>
<protein>
    <submittedName>
        <fullName evidence="5">Protein kinase domain-containing protein</fullName>
    </submittedName>
</protein>
<organism evidence="4 5">
    <name type="scientific">Meloidogyne incognita</name>
    <name type="common">Southern root-knot nematode worm</name>
    <name type="synonym">Oxyuris incognita</name>
    <dbReference type="NCBI Taxonomy" id="6306"/>
    <lineage>
        <taxon>Eukaryota</taxon>
        <taxon>Metazoa</taxon>
        <taxon>Ecdysozoa</taxon>
        <taxon>Nematoda</taxon>
        <taxon>Chromadorea</taxon>
        <taxon>Rhabditida</taxon>
        <taxon>Tylenchina</taxon>
        <taxon>Tylenchomorpha</taxon>
        <taxon>Tylenchoidea</taxon>
        <taxon>Meloidogynidae</taxon>
        <taxon>Meloidogyninae</taxon>
        <taxon>Meloidogyne</taxon>
        <taxon>Meloidogyne incognita group</taxon>
    </lineage>
</organism>
<dbReference type="PROSITE" id="PS50011">
    <property type="entry name" value="PROTEIN_KINASE_DOM"/>
    <property type="match status" value="1"/>
</dbReference>
<dbReference type="InterPro" id="IPR011009">
    <property type="entry name" value="Kinase-like_dom_sf"/>
</dbReference>
<evidence type="ECO:0000256" key="2">
    <source>
        <dbReference type="SAM" id="MobiDB-lite"/>
    </source>
</evidence>
<dbReference type="PROSITE" id="PS00107">
    <property type="entry name" value="PROTEIN_KINASE_ATP"/>
    <property type="match status" value="1"/>
</dbReference>
<keyword evidence="1" id="KW-0547">Nucleotide-binding</keyword>
<keyword evidence="4" id="KW-1185">Reference proteome</keyword>
<dbReference type="GO" id="GO:0005524">
    <property type="term" value="F:ATP binding"/>
    <property type="evidence" value="ECO:0007669"/>
    <property type="project" value="UniProtKB-UniRule"/>
</dbReference>